<dbReference type="STRING" id="55544.A0A4D9E9K5"/>
<proteinExistence type="inferred from homology"/>
<keyword evidence="3 9" id="KW-0808">Transferase</keyword>
<keyword evidence="7 9" id="KW-0472">Membrane</keyword>
<gene>
    <name evidence="13" type="ORF">DR999_PMT14123</name>
</gene>
<reference evidence="13 14" key="1">
    <citation type="submission" date="2019-04" db="EMBL/GenBank/DDBJ databases">
        <title>Draft genome of the big-headed turtle Platysternon megacephalum.</title>
        <authorList>
            <person name="Gong S."/>
        </authorList>
    </citation>
    <scope>NUCLEOTIDE SEQUENCE [LARGE SCALE GENOMIC DNA]</scope>
    <source>
        <strain evidence="13">DO16091913</strain>
        <tissue evidence="13">Muscle</tissue>
    </source>
</reference>
<evidence type="ECO:0000313" key="14">
    <source>
        <dbReference type="Proteomes" id="UP000297703"/>
    </source>
</evidence>
<feature type="region of interest" description="Disordered" evidence="11">
    <location>
        <begin position="477"/>
        <end position="503"/>
    </location>
</feature>
<evidence type="ECO:0000256" key="5">
    <source>
        <dbReference type="ARBA" id="ARBA00022824"/>
    </source>
</evidence>
<dbReference type="GO" id="GO:0033344">
    <property type="term" value="P:cholesterol efflux"/>
    <property type="evidence" value="ECO:0007669"/>
    <property type="project" value="TreeGrafter"/>
</dbReference>
<evidence type="ECO:0000256" key="1">
    <source>
        <dbReference type="ARBA" id="ARBA00004477"/>
    </source>
</evidence>
<protein>
    <recommendedName>
        <fullName evidence="9">O-acyltransferase</fullName>
    </recommendedName>
</protein>
<keyword evidence="4 12" id="KW-0812">Transmembrane</keyword>
<evidence type="ECO:0000256" key="10">
    <source>
        <dbReference type="PIRSR" id="PIRSR000439-1"/>
    </source>
</evidence>
<evidence type="ECO:0000256" key="2">
    <source>
        <dbReference type="ARBA" id="ARBA00009010"/>
    </source>
</evidence>
<feature type="compositionally biased region" description="Basic residues" evidence="11">
    <location>
        <begin position="9"/>
        <end position="18"/>
    </location>
</feature>
<dbReference type="EMBL" id="QXTE01000157">
    <property type="protein sequence ID" value="TFK03560.1"/>
    <property type="molecule type" value="Genomic_DNA"/>
</dbReference>
<dbReference type="GO" id="GO:0034736">
    <property type="term" value="F:cholesterol O-acyltransferase activity"/>
    <property type="evidence" value="ECO:0007669"/>
    <property type="project" value="TreeGrafter"/>
</dbReference>
<dbReference type="InterPro" id="IPR014371">
    <property type="entry name" value="Oat_ACAT_DAG_ARE"/>
</dbReference>
<keyword evidence="8 9" id="KW-0012">Acyltransferase</keyword>
<dbReference type="PANTHER" id="PTHR10408:SF10">
    <property type="entry name" value="STEROL O-ACYLTRANSFERASE 2"/>
    <property type="match status" value="1"/>
</dbReference>
<feature type="transmembrane region" description="Helical" evidence="12">
    <location>
        <begin position="158"/>
        <end position="181"/>
    </location>
</feature>
<comment type="similarity">
    <text evidence="2 9">Belongs to the membrane-bound acyltransferase family. Sterol o-acyltransferase subfamily.</text>
</comment>
<keyword evidence="6 12" id="KW-1133">Transmembrane helix</keyword>
<name>A0A4D9E9K5_9SAUR</name>
<evidence type="ECO:0000256" key="7">
    <source>
        <dbReference type="ARBA" id="ARBA00023136"/>
    </source>
</evidence>
<accession>A0A4D9E9K5</accession>
<evidence type="ECO:0000256" key="8">
    <source>
        <dbReference type="ARBA" id="ARBA00023315"/>
    </source>
</evidence>
<comment type="subcellular location">
    <subcellularLocation>
        <location evidence="1 9">Endoplasmic reticulum membrane</location>
        <topology evidence="1 9">Multi-pass membrane protein</topology>
    </subcellularLocation>
</comment>
<dbReference type="GO" id="GO:0008203">
    <property type="term" value="P:cholesterol metabolic process"/>
    <property type="evidence" value="ECO:0007669"/>
    <property type="project" value="TreeGrafter"/>
</dbReference>
<reference evidence="13 14" key="2">
    <citation type="submission" date="2019-04" db="EMBL/GenBank/DDBJ databases">
        <title>The genome sequence of big-headed turtle.</title>
        <authorList>
            <person name="Gong S."/>
        </authorList>
    </citation>
    <scope>NUCLEOTIDE SEQUENCE [LARGE SCALE GENOMIC DNA]</scope>
    <source>
        <strain evidence="13">DO16091913</strain>
        <tissue evidence="13">Muscle</tissue>
    </source>
</reference>
<dbReference type="InterPro" id="IPR004299">
    <property type="entry name" value="MBOAT_fam"/>
</dbReference>
<evidence type="ECO:0000256" key="12">
    <source>
        <dbReference type="SAM" id="Phobius"/>
    </source>
</evidence>
<evidence type="ECO:0000256" key="11">
    <source>
        <dbReference type="SAM" id="MobiDB-lite"/>
    </source>
</evidence>
<evidence type="ECO:0000256" key="3">
    <source>
        <dbReference type="ARBA" id="ARBA00022679"/>
    </source>
</evidence>
<dbReference type="AlphaFoldDB" id="A0A4D9E9K5"/>
<dbReference type="OrthoDB" id="10039049at2759"/>
<comment type="caution">
    <text evidence="13">The sequence shown here is derived from an EMBL/GenBank/DDBJ whole genome shotgun (WGS) entry which is preliminary data.</text>
</comment>
<keyword evidence="5 9" id="KW-0256">Endoplasmic reticulum</keyword>
<dbReference type="GO" id="GO:0000062">
    <property type="term" value="F:fatty-acyl-CoA binding"/>
    <property type="evidence" value="ECO:0007669"/>
    <property type="project" value="TreeGrafter"/>
</dbReference>
<feature type="transmembrane region" description="Helical" evidence="12">
    <location>
        <begin position="432"/>
        <end position="450"/>
    </location>
</feature>
<dbReference type="Proteomes" id="UP000297703">
    <property type="component" value="Unassembled WGS sequence"/>
</dbReference>
<evidence type="ECO:0000256" key="6">
    <source>
        <dbReference type="ARBA" id="ARBA00022989"/>
    </source>
</evidence>
<evidence type="ECO:0000313" key="13">
    <source>
        <dbReference type="EMBL" id="TFK03560.1"/>
    </source>
</evidence>
<dbReference type="GO" id="GO:0005789">
    <property type="term" value="C:endoplasmic reticulum membrane"/>
    <property type="evidence" value="ECO:0007669"/>
    <property type="project" value="UniProtKB-SubCell"/>
</dbReference>
<feature type="region of interest" description="Disordered" evidence="11">
    <location>
        <begin position="1"/>
        <end position="38"/>
    </location>
</feature>
<organism evidence="13 14">
    <name type="scientific">Platysternon megacephalum</name>
    <name type="common">big-headed turtle</name>
    <dbReference type="NCBI Taxonomy" id="55544"/>
    <lineage>
        <taxon>Eukaryota</taxon>
        <taxon>Metazoa</taxon>
        <taxon>Chordata</taxon>
        <taxon>Craniata</taxon>
        <taxon>Vertebrata</taxon>
        <taxon>Euteleostomi</taxon>
        <taxon>Archelosauria</taxon>
        <taxon>Testudinata</taxon>
        <taxon>Testudines</taxon>
        <taxon>Cryptodira</taxon>
        <taxon>Durocryptodira</taxon>
        <taxon>Testudinoidea</taxon>
        <taxon>Platysternidae</taxon>
        <taxon>Platysternon</taxon>
    </lineage>
</organism>
<feature type="active site" evidence="10">
    <location>
        <position position="446"/>
    </location>
</feature>
<keyword evidence="14" id="KW-1185">Reference proteome</keyword>
<dbReference type="PANTHER" id="PTHR10408">
    <property type="entry name" value="STEROL O-ACYLTRANSFERASE"/>
    <property type="match status" value="1"/>
</dbReference>
<dbReference type="Pfam" id="PF03062">
    <property type="entry name" value="MBOAT"/>
    <property type="match status" value="1"/>
</dbReference>
<dbReference type="PIRSF" id="PIRSF000439">
    <property type="entry name" value="Oat_ACAT_DAG_ARE"/>
    <property type="match status" value="1"/>
</dbReference>
<dbReference type="GO" id="GO:0015485">
    <property type="term" value="F:cholesterol binding"/>
    <property type="evidence" value="ECO:0007669"/>
    <property type="project" value="TreeGrafter"/>
</dbReference>
<evidence type="ECO:0000256" key="9">
    <source>
        <dbReference type="PIRNR" id="PIRNR000439"/>
    </source>
</evidence>
<feature type="transmembrane region" description="Helical" evidence="12">
    <location>
        <begin position="348"/>
        <end position="375"/>
    </location>
</feature>
<feature type="transmembrane region" description="Helical" evidence="12">
    <location>
        <begin position="202"/>
        <end position="225"/>
    </location>
</feature>
<feature type="transmembrane region" description="Helical" evidence="12">
    <location>
        <begin position="125"/>
        <end position="146"/>
    </location>
</feature>
<sequence>MERGQRAPGRARQRKREGRRQEEEEETPGLDGNIEQPDSVTSLIQWRRHMEVVKSELLEHMQAQLGDLLDKAVEEAARSCPQPHRKARLEREDRGRGSLLEKRKVFVDRQSLLDELLEVEHFQTIYHMFIAMLCVFIVSSVVVDFIDQGSLVLDFDLFIFAFGRLPTVLATWLVMFLYTLLVPYKALQLWAGSYHSVRFPRLFTAILWGALLACHATVLGFYPIYMVIQHQLPPASRFIVILEQIRFLMKSHSFLREAVPGIIHAKPPDGEVKPPALSTYLYFLFCPTLIYRESYPRGPLRGAGGAASLTGSPRQFLGCLFYSYFILERLCIPVFTNMSKQPFSIKTLVLSIFNATLPGTFLLLLSFFAFLHCWLNAFAEMLRFADRTFYKDWWNSTSFATYYRTWNVVVHDWLYHYVYQDLFWLFRGRSRVAAMLSVFITSAIVHEYVITLCFGFFYPVMFTLFAIIGGERRLVPGSSAPRAKRGQTESTLASPTPAPRSGR</sequence>
<evidence type="ECO:0000256" key="4">
    <source>
        <dbReference type="ARBA" id="ARBA00022692"/>
    </source>
</evidence>